<evidence type="ECO:0000313" key="2">
    <source>
        <dbReference type="Proteomes" id="UP000250275"/>
    </source>
</evidence>
<proteinExistence type="predicted"/>
<name>A0A310SLX1_9HYME</name>
<keyword evidence="2" id="KW-1185">Reference proteome</keyword>
<gene>
    <name evidence="1" type="ORF">WN48_07255</name>
</gene>
<dbReference type="AlphaFoldDB" id="A0A310SLX1"/>
<evidence type="ECO:0000313" key="1">
    <source>
        <dbReference type="EMBL" id="OAD62144.1"/>
    </source>
</evidence>
<sequence>MGFVKEEINRNLDNDVVSFCFASLRSVKRPASRFESVFAPQAFDCVPLATTQPRAPEPEEFFNPDSNNRDCRRGGNRWKEKWRRQCRGRAVTLD</sequence>
<dbReference type="EMBL" id="KQ759886">
    <property type="protein sequence ID" value="OAD62144.1"/>
    <property type="molecule type" value="Genomic_DNA"/>
</dbReference>
<organism evidence="1 2">
    <name type="scientific">Eufriesea mexicana</name>
    <dbReference type="NCBI Taxonomy" id="516756"/>
    <lineage>
        <taxon>Eukaryota</taxon>
        <taxon>Metazoa</taxon>
        <taxon>Ecdysozoa</taxon>
        <taxon>Arthropoda</taxon>
        <taxon>Hexapoda</taxon>
        <taxon>Insecta</taxon>
        <taxon>Pterygota</taxon>
        <taxon>Neoptera</taxon>
        <taxon>Endopterygota</taxon>
        <taxon>Hymenoptera</taxon>
        <taxon>Apocrita</taxon>
        <taxon>Aculeata</taxon>
        <taxon>Apoidea</taxon>
        <taxon>Anthophila</taxon>
        <taxon>Apidae</taxon>
        <taxon>Eufriesea</taxon>
    </lineage>
</organism>
<dbReference type="Proteomes" id="UP000250275">
    <property type="component" value="Unassembled WGS sequence"/>
</dbReference>
<protein>
    <submittedName>
        <fullName evidence="1">Uncharacterized protein</fullName>
    </submittedName>
</protein>
<accession>A0A310SLX1</accession>
<reference evidence="1 2" key="1">
    <citation type="submission" date="2015-07" db="EMBL/GenBank/DDBJ databases">
        <title>The genome of Eufriesea mexicana.</title>
        <authorList>
            <person name="Pan H."/>
            <person name="Kapheim K."/>
        </authorList>
    </citation>
    <scope>NUCLEOTIDE SEQUENCE [LARGE SCALE GENOMIC DNA]</scope>
    <source>
        <strain evidence="1">0111107269</strain>
        <tissue evidence="1">Whole body</tissue>
    </source>
</reference>